<dbReference type="EMBL" id="KK113734">
    <property type="protein sequence ID" value="KFM60912.1"/>
    <property type="molecule type" value="Genomic_DNA"/>
</dbReference>
<feature type="non-terminal residue" evidence="4">
    <location>
        <position position="428"/>
    </location>
</feature>
<protein>
    <submittedName>
        <fullName evidence="4">Pleckstrin domain-containing family O member 1</fullName>
    </submittedName>
</protein>
<evidence type="ECO:0000313" key="5">
    <source>
        <dbReference type="Proteomes" id="UP000054359"/>
    </source>
</evidence>
<dbReference type="OMA" id="MKECERT"/>
<keyword evidence="1" id="KW-0175">Coiled coil</keyword>
<name>A0A087T723_STEMI</name>
<gene>
    <name evidence="4" type="ORF">X975_12457</name>
</gene>
<sequence>MHGNLAQVCLCSWDSNMQDIPASNSFINPHKTGLLQKLVGRGWLYSGTWKPRYCVLDGSKFYFYENEHSKGNEKTCGVINLDYYDLCEENNVKDKKNPHVFIIGTSVRGFFDNRHQFSAGSADEMQSWIRSIQAAITEARQSRRKAGRKQQRHLEGKSPDLSSSSQESEGTSTACLVNATKDRAKGPQGRRLPQRKSMVPTTRSVEEDDLRQRSISLSSPLTTKEEESSPRLHSPSDNKWLSLSMEEMDRGKEEGVDSQRSSSTFDLPQQKTSEQENGELPKPVQRKIGPRMGNLMGQHAAITKELEMKLKSGMAPGVRRMPSEDEENQSKEEMETGKKIEYLTAKVDLAKDTLNVLEERVSLLTTRVEATSEKSDKTTSQVGDLLLQVTVTLKEAERINAECKRALEEANKARTEYQLLVKECKETL</sequence>
<dbReference type="InterPro" id="IPR011993">
    <property type="entry name" value="PH-like_dom_sf"/>
</dbReference>
<dbReference type="SMART" id="SM00233">
    <property type="entry name" value="PH"/>
    <property type="match status" value="1"/>
</dbReference>
<feature type="coiled-coil region" evidence="1">
    <location>
        <begin position="340"/>
        <end position="427"/>
    </location>
</feature>
<feature type="domain" description="PH" evidence="3">
    <location>
        <begin position="37"/>
        <end position="137"/>
    </location>
</feature>
<dbReference type="InterPro" id="IPR043448">
    <property type="entry name" value="PKHO1/2"/>
</dbReference>
<organism evidence="4 5">
    <name type="scientific">Stegodyphus mimosarum</name>
    <name type="common">African social velvet spider</name>
    <dbReference type="NCBI Taxonomy" id="407821"/>
    <lineage>
        <taxon>Eukaryota</taxon>
        <taxon>Metazoa</taxon>
        <taxon>Ecdysozoa</taxon>
        <taxon>Arthropoda</taxon>
        <taxon>Chelicerata</taxon>
        <taxon>Arachnida</taxon>
        <taxon>Araneae</taxon>
        <taxon>Araneomorphae</taxon>
        <taxon>Entelegynae</taxon>
        <taxon>Eresoidea</taxon>
        <taxon>Eresidae</taxon>
        <taxon>Stegodyphus</taxon>
    </lineage>
</organism>
<dbReference type="CDD" id="cd00821">
    <property type="entry name" value="PH"/>
    <property type="match status" value="1"/>
</dbReference>
<evidence type="ECO:0000256" key="1">
    <source>
        <dbReference type="SAM" id="Coils"/>
    </source>
</evidence>
<feature type="compositionally biased region" description="Basic residues" evidence="2">
    <location>
        <begin position="142"/>
        <end position="151"/>
    </location>
</feature>
<evidence type="ECO:0000313" key="4">
    <source>
        <dbReference type="EMBL" id="KFM60912.1"/>
    </source>
</evidence>
<feature type="region of interest" description="Disordered" evidence="2">
    <location>
        <begin position="139"/>
        <end position="291"/>
    </location>
</feature>
<evidence type="ECO:0000259" key="3">
    <source>
        <dbReference type="PROSITE" id="PS50003"/>
    </source>
</evidence>
<dbReference type="PANTHER" id="PTHR15871:SF5">
    <property type="entry name" value="PX DOMAIN-CONTAINING PROTEIN"/>
    <property type="match status" value="1"/>
</dbReference>
<dbReference type="Pfam" id="PF00169">
    <property type="entry name" value="PH"/>
    <property type="match status" value="1"/>
</dbReference>
<feature type="compositionally biased region" description="Polar residues" evidence="2">
    <location>
        <begin position="213"/>
        <end position="222"/>
    </location>
</feature>
<keyword evidence="5" id="KW-1185">Reference proteome</keyword>
<accession>A0A087T723</accession>
<dbReference type="AlphaFoldDB" id="A0A087T723"/>
<dbReference type="PANTHER" id="PTHR15871">
    <property type="entry name" value="PH DOMAIN-CONTAINING PROTEIN"/>
    <property type="match status" value="1"/>
</dbReference>
<dbReference type="OrthoDB" id="6358316at2759"/>
<evidence type="ECO:0000256" key="2">
    <source>
        <dbReference type="SAM" id="MobiDB-lite"/>
    </source>
</evidence>
<dbReference type="Proteomes" id="UP000054359">
    <property type="component" value="Unassembled WGS sequence"/>
</dbReference>
<feature type="compositionally biased region" description="Polar residues" evidence="2">
    <location>
        <begin position="258"/>
        <end position="272"/>
    </location>
</feature>
<reference evidence="4 5" key="1">
    <citation type="submission" date="2013-11" db="EMBL/GenBank/DDBJ databases">
        <title>Genome sequencing of Stegodyphus mimosarum.</title>
        <authorList>
            <person name="Bechsgaard J."/>
        </authorList>
    </citation>
    <scope>NUCLEOTIDE SEQUENCE [LARGE SCALE GENOMIC DNA]</scope>
</reference>
<feature type="region of interest" description="Disordered" evidence="2">
    <location>
        <begin position="316"/>
        <end position="335"/>
    </location>
</feature>
<dbReference type="Gene3D" id="2.30.29.30">
    <property type="entry name" value="Pleckstrin-homology domain (PH domain)/Phosphotyrosine-binding domain (PTB)"/>
    <property type="match status" value="1"/>
</dbReference>
<feature type="compositionally biased region" description="Basic and acidic residues" evidence="2">
    <location>
        <begin position="223"/>
        <end position="236"/>
    </location>
</feature>
<feature type="compositionally biased region" description="Low complexity" evidence="2">
    <location>
        <begin position="162"/>
        <end position="173"/>
    </location>
</feature>
<proteinExistence type="predicted"/>
<feature type="compositionally biased region" description="Basic and acidic residues" evidence="2">
    <location>
        <begin position="247"/>
        <end position="257"/>
    </location>
</feature>
<dbReference type="PROSITE" id="PS50003">
    <property type="entry name" value="PH_DOMAIN"/>
    <property type="match status" value="1"/>
</dbReference>
<dbReference type="SUPFAM" id="SSF50729">
    <property type="entry name" value="PH domain-like"/>
    <property type="match status" value="1"/>
</dbReference>
<dbReference type="InterPro" id="IPR001849">
    <property type="entry name" value="PH_domain"/>
</dbReference>